<dbReference type="EMBL" id="CP036274">
    <property type="protein sequence ID" value="QDU31169.1"/>
    <property type="molecule type" value="Genomic_DNA"/>
</dbReference>
<proteinExistence type="predicted"/>
<protein>
    <submittedName>
        <fullName evidence="1">Uncharacterized protein</fullName>
    </submittedName>
</protein>
<accession>A0A517YLR7</accession>
<organism evidence="1 2">
    <name type="scientific">Anatilimnocola aggregata</name>
    <dbReference type="NCBI Taxonomy" id="2528021"/>
    <lineage>
        <taxon>Bacteria</taxon>
        <taxon>Pseudomonadati</taxon>
        <taxon>Planctomycetota</taxon>
        <taxon>Planctomycetia</taxon>
        <taxon>Pirellulales</taxon>
        <taxon>Pirellulaceae</taxon>
        <taxon>Anatilimnocola</taxon>
    </lineage>
</organism>
<sequence length="467" mass="51804">MKRWLGMVLCLLVVGAIAWTWNRGGGRASLLGDAVAGDVPPTEAAPDSLIVHEWGTFTTYSGSDGGKLEFRPLFDDDLPPFVLDRSLGSNPFSKLSYRALVRMETPITYFYTDRPRDVRARVRFPKGLLTEFYPPVAEMSPPPQAGHVDSSAGSSLDWGTIRLIPESHLRPQLADSRLAKVIEQRTSAALPPATDYNNHYAYARQTDSALVHVQRAPDPNRVFVPHGDFFEKFLFYRGLGDFKLPLRVSVDKQGLALVQNHGTDNIGWLMLLDVVDKQVRFTVLAGLQAGQEQTMSLPKEYSDHESMIASLTEALVGTGLYRREAEAMVNTWRSSWFGEQGTRLLYFVPKRLTDELLPLEIEPRPAETVRVLVGRMDVMTPADEQKITKLVQASAKARAKYLEDYHAGVIPPGTPYPIPAEIRQLGRLAEPALARVQHASNNLDLSNEAGALMKGLQAAMEAEAARK</sequence>
<dbReference type="AlphaFoldDB" id="A0A517YLR7"/>
<dbReference type="KEGG" id="aagg:ETAA8_63220"/>
<name>A0A517YLR7_9BACT</name>
<dbReference type="RefSeq" id="WP_145097853.1">
    <property type="nucleotide sequence ID" value="NZ_CP036274.1"/>
</dbReference>
<dbReference type="OrthoDB" id="262293at2"/>
<evidence type="ECO:0000313" key="2">
    <source>
        <dbReference type="Proteomes" id="UP000315017"/>
    </source>
</evidence>
<gene>
    <name evidence="1" type="ORF">ETAA8_63220</name>
</gene>
<evidence type="ECO:0000313" key="1">
    <source>
        <dbReference type="EMBL" id="QDU31169.1"/>
    </source>
</evidence>
<keyword evidence="2" id="KW-1185">Reference proteome</keyword>
<reference evidence="1 2" key="1">
    <citation type="submission" date="2019-02" db="EMBL/GenBank/DDBJ databases">
        <title>Deep-cultivation of Planctomycetes and their phenomic and genomic characterization uncovers novel biology.</title>
        <authorList>
            <person name="Wiegand S."/>
            <person name="Jogler M."/>
            <person name="Boedeker C."/>
            <person name="Pinto D."/>
            <person name="Vollmers J."/>
            <person name="Rivas-Marin E."/>
            <person name="Kohn T."/>
            <person name="Peeters S.H."/>
            <person name="Heuer A."/>
            <person name="Rast P."/>
            <person name="Oberbeckmann S."/>
            <person name="Bunk B."/>
            <person name="Jeske O."/>
            <person name="Meyerdierks A."/>
            <person name="Storesund J.E."/>
            <person name="Kallscheuer N."/>
            <person name="Luecker S."/>
            <person name="Lage O.M."/>
            <person name="Pohl T."/>
            <person name="Merkel B.J."/>
            <person name="Hornburger P."/>
            <person name="Mueller R.-W."/>
            <person name="Bruemmer F."/>
            <person name="Labrenz M."/>
            <person name="Spormann A.M."/>
            <person name="Op den Camp H."/>
            <person name="Overmann J."/>
            <person name="Amann R."/>
            <person name="Jetten M.S.M."/>
            <person name="Mascher T."/>
            <person name="Medema M.H."/>
            <person name="Devos D.P."/>
            <person name="Kaster A.-K."/>
            <person name="Ovreas L."/>
            <person name="Rohde M."/>
            <person name="Galperin M.Y."/>
            <person name="Jogler C."/>
        </authorList>
    </citation>
    <scope>NUCLEOTIDE SEQUENCE [LARGE SCALE GENOMIC DNA]</scope>
    <source>
        <strain evidence="1 2">ETA_A8</strain>
    </source>
</reference>
<dbReference type="Proteomes" id="UP000315017">
    <property type="component" value="Chromosome"/>
</dbReference>